<dbReference type="Proteomes" id="UP000441925">
    <property type="component" value="Unassembled WGS sequence"/>
</dbReference>
<evidence type="ECO:0000313" key="3">
    <source>
        <dbReference type="Proteomes" id="UP000441925"/>
    </source>
</evidence>
<feature type="domain" description="Cthe-2314-like HEPN" evidence="1">
    <location>
        <begin position="82"/>
        <end position="168"/>
    </location>
</feature>
<gene>
    <name evidence="2" type="ORF">FYJ26_10215</name>
</gene>
<dbReference type="RefSeq" id="WP_154542093.1">
    <property type="nucleotide sequence ID" value="NZ_VULQ01000020.1"/>
</dbReference>
<evidence type="ECO:0000313" key="2">
    <source>
        <dbReference type="EMBL" id="MSS78748.1"/>
    </source>
</evidence>
<dbReference type="AlphaFoldDB" id="A0A6N7VH39"/>
<name>A0A6N7VH39_9FIRM</name>
<organism evidence="2 3">
    <name type="scientific">Anaerococcus porci</name>
    <dbReference type="NCBI Taxonomy" id="2652269"/>
    <lineage>
        <taxon>Bacteria</taxon>
        <taxon>Bacillati</taxon>
        <taxon>Bacillota</taxon>
        <taxon>Tissierellia</taxon>
        <taxon>Tissierellales</taxon>
        <taxon>Peptoniphilaceae</taxon>
        <taxon>Anaerococcus</taxon>
    </lineage>
</organism>
<keyword evidence="3" id="KW-1185">Reference proteome</keyword>
<dbReference type="EMBL" id="VULQ01000020">
    <property type="protein sequence ID" value="MSS78748.1"/>
    <property type="molecule type" value="Genomic_DNA"/>
</dbReference>
<dbReference type="Pfam" id="PF18730">
    <property type="entry name" value="HEPN_Cthe2314"/>
    <property type="match status" value="1"/>
</dbReference>
<dbReference type="InterPro" id="IPR041394">
    <property type="entry name" value="HEPN_Cthe2314"/>
</dbReference>
<accession>A0A6N7VH39</accession>
<protein>
    <recommendedName>
        <fullName evidence="1">Cthe-2314-like HEPN domain-containing protein</fullName>
    </recommendedName>
</protein>
<sequence>MSDNKCIIKKEQEYLYGLLDSTAAINVDRFKIKWIEENKYILGVSSTDPKNMLGKVSKYLAFNTSIYENDFSIKYSLKKALHIWYDTNLSSSFEAISNDKYSDERLLYYYIENAIFRITTLWDILANIYNIYYEINIKSRDIYYKKLLCIDKRYYNEHKIHEIDNYKELRKEMCELKRYIEQDCRDNGAVDDETWKGNHRYLSDYRNQMTHRNSPNVTGVLGQEFNMKTPPIYLIKRTSEDYSYIINKLASLTEKIESELVKSKILCKSS</sequence>
<comment type="caution">
    <text evidence="2">The sequence shown here is derived from an EMBL/GenBank/DDBJ whole genome shotgun (WGS) entry which is preliminary data.</text>
</comment>
<reference evidence="2 3" key="1">
    <citation type="submission" date="2019-08" db="EMBL/GenBank/DDBJ databases">
        <title>In-depth cultivation of the pig gut microbiome towards novel bacterial diversity and tailored functional studies.</title>
        <authorList>
            <person name="Wylensek D."/>
            <person name="Hitch T.C.A."/>
            <person name="Clavel T."/>
        </authorList>
    </citation>
    <scope>NUCLEOTIDE SEQUENCE [LARGE SCALE GENOMIC DNA]</scope>
    <source>
        <strain evidence="2 3">WCA-380-WT-2B</strain>
    </source>
</reference>
<proteinExistence type="predicted"/>
<evidence type="ECO:0000259" key="1">
    <source>
        <dbReference type="Pfam" id="PF18730"/>
    </source>
</evidence>